<dbReference type="AlphaFoldDB" id="A0A183PKM9"/>
<dbReference type="InterPro" id="IPR050216">
    <property type="entry name" value="LRR_domain-containing"/>
</dbReference>
<proteinExistence type="predicted"/>
<dbReference type="Gene3D" id="3.80.10.10">
    <property type="entry name" value="Ribonuclease Inhibitor"/>
    <property type="match status" value="1"/>
</dbReference>
<dbReference type="InterPro" id="IPR032675">
    <property type="entry name" value="LRR_dom_sf"/>
</dbReference>
<gene>
    <name evidence="3" type="ORF">SMTD_LOCUS14915</name>
</gene>
<reference evidence="3 4" key="1">
    <citation type="submission" date="2018-11" db="EMBL/GenBank/DDBJ databases">
        <authorList>
            <consortium name="Pathogen Informatics"/>
        </authorList>
    </citation>
    <scope>NUCLEOTIDE SEQUENCE [LARGE SCALE GENOMIC DNA]</scope>
    <source>
        <strain>Denwood</strain>
        <strain evidence="4">Zambia</strain>
    </source>
</reference>
<dbReference type="PANTHER" id="PTHR48051:SF1">
    <property type="entry name" value="RAS SUPPRESSOR PROTEIN 1"/>
    <property type="match status" value="1"/>
</dbReference>
<dbReference type="Proteomes" id="UP000269396">
    <property type="component" value="Unassembled WGS sequence"/>
</dbReference>
<evidence type="ECO:0000256" key="2">
    <source>
        <dbReference type="ARBA" id="ARBA00022737"/>
    </source>
</evidence>
<protein>
    <submittedName>
        <fullName evidence="3">Uncharacterized protein</fullName>
    </submittedName>
</protein>
<evidence type="ECO:0000313" key="3">
    <source>
        <dbReference type="EMBL" id="VDP67184.1"/>
    </source>
</evidence>
<evidence type="ECO:0000256" key="1">
    <source>
        <dbReference type="ARBA" id="ARBA00022614"/>
    </source>
</evidence>
<dbReference type="STRING" id="31246.A0A183PKM9"/>
<sequence>MDHNEITNIPKSVFSLASNLIKLNLRDNALDSLIGPDLHELKTLVELDLGSNHLTELPTEINKLVALEVLRLNYNQLTVSCFNYIYRYFYFPVYI</sequence>
<accession>A0A183PKM9</accession>
<organism evidence="3 4">
    <name type="scientific">Schistosoma mattheei</name>
    <dbReference type="NCBI Taxonomy" id="31246"/>
    <lineage>
        <taxon>Eukaryota</taxon>
        <taxon>Metazoa</taxon>
        <taxon>Spiralia</taxon>
        <taxon>Lophotrochozoa</taxon>
        <taxon>Platyhelminthes</taxon>
        <taxon>Trematoda</taxon>
        <taxon>Digenea</taxon>
        <taxon>Strigeidida</taxon>
        <taxon>Schistosomatoidea</taxon>
        <taxon>Schistosomatidae</taxon>
        <taxon>Schistosoma</taxon>
    </lineage>
</organism>
<keyword evidence="4" id="KW-1185">Reference proteome</keyword>
<name>A0A183PKM9_9TREM</name>
<dbReference type="SUPFAM" id="SSF52075">
    <property type="entry name" value="Outer arm dynein light chain 1"/>
    <property type="match status" value="1"/>
</dbReference>
<keyword evidence="1" id="KW-0433">Leucine-rich repeat</keyword>
<dbReference type="InterPro" id="IPR001611">
    <property type="entry name" value="Leu-rich_rpt"/>
</dbReference>
<dbReference type="GO" id="GO:0005737">
    <property type="term" value="C:cytoplasm"/>
    <property type="evidence" value="ECO:0007669"/>
    <property type="project" value="TreeGrafter"/>
</dbReference>
<dbReference type="EMBL" id="UZAL01035214">
    <property type="protein sequence ID" value="VDP67184.1"/>
    <property type="molecule type" value="Genomic_DNA"/>
</dbReference>
<keyword evidence="2" id="KW-0677">Repeat</keyword>
<dbReference type="Pfam" id="PF13855">
    <property type="entry name" value="LRR_8"/>
    <property type="match status" value="1"/>
</dbReference>
<dbReference type="PROSITE" id="PS51450">
    <property type="entry name" value="LRR"/>
    <property type="match status" value="1"/>
</dbReference>
<dbReference type="PANTHER" id="PTHR48051">
    <property type="match status" value="1"/>
</dbReference>
<evidence type="ECO:0000313" key="4">
    <source>
        <dbReference type="Proteomes" id="UP000269396"/>
    </source>
</evidence>